<keyword evidence="1" id="KW-1133">Transmembrane helix</keyword>
<accession>S7WL87</accession>
<evidence type="ECO:0000256" key="1">
    <source>
        <dbReference type="SAM" id="Phobius"/>
    </source>
</evidence>
<dbReference type="EMBL" id="ASYZ01000118">
    <property type="protein sequence ID" value="EPR83971.1"/>
    <property type="molecule type" value="Genomic_DNA"/>
</dbReference>
<dbReference type="Proteomes" id="UP000018420">
    <property type="component" value="Unassembled WGS sequence"/>
</dbReference>
<keyword evidence="1" id="KW-0472">Membrane</keyword>
<evidence type="ECO:0000313" key="2">
    <source>
        <dbReference type="EMBL" id="EPR83971.1"/>
    </source>
</evidence>
<evidence type="ECO:0008006" key="4">
    <source>
        <dbReference type="Google" id="ProtNLM"/>
    </source>
</evidence>
<dbReference type="PATRIC" id="fig|1330047.3.peg.2221"/>
<dbReference type="AlphaFoldDB" id="S7WL87"/>
<proteinExistence type="predicted"/>
<organism evidence="2 3">
    <name type="scientific">Acinetobacter junii CIP 107470 = MTCC 11364</name>
    <dbReference type="NCBI Taxonomy" id="1217666"/>
    <lineage>
        <taxon>Bacteria</taxon>
        <taxon>Pseudomonadati</taxon>
        <taxon>Pseudomonadota</taxon>
        <taxon>Gammaproteobacteria</taxon>
        <taxon>Moraxellales</taxon>
        <taxon>Moraxellaceae</taxon>
        <taxon>Acinetobacter</taxon>
    </lineage>
</organism>
<sequence>MRLNQMKSSQVKWFIGLWFVGFLGLALIAGIFKALLMLAYS</sequence>
<evidence type="ECO:0000313" key="3">
    <source>
        <dbReference type="Proteomes" id="UP000018420"/>
    </source>
</evidence>
<comment type="caution">
    <text evidence="2">The sequence shown here is derived from an EMBL/GenBank/DDBJ whole genome shotgun (WGS) entry which is preliminary data.</text>
</comment>
<name>S7WL87_ACIJU</name>
<feature type="transmembrane region" description="Helical" evidence="1">
    <location>
        <begin position="12"/>
        <end position="40"/>
    </location>
</feature>
<protein>
    <recommendedName>
        <fullName evidence="4">DUF2474 domain-containing protein</fullName>
    </recommendedName>
</protein>
<keyword evidence="1" id="KW-0812">Transmembrane</keyword>
<gene>
    <name evidence="2" type="ORF">L292_0338</name>
</gene>
<reference evidence="2 3" key="1">
    <citation type="submission" date="2013-05" db="EMBL/GenBank/DDBJ databases">
        <title>Genome assembly of Acinetobacter junii MTCC 11364.</title>
        <authorList>
            <person name="Khatri I."/>
            <person name="Singh N.K."/>
            <person name="Subramanian S."/>
            <person name="Mayilraj S."/>
        </authorList>
    </citation>
    <scope>NUCLEOTIDE SEQUENCE [LARGE SCALE GENOMIC DNA]</scope>
    <source>
        <strain evidence="2 3">MTCC 11364</strain>
    </source>
</reference>